<feature type="region of interest" description="Disordered" evidence="9">
    <location>
        <begin position="162"/>
        <end position="255"/>
    </location>
</feature>
<keyword evidence="3" id="KW-0862">Zinc</keyword>
<dbReference type="PROSITE" id="PS50048">
    <property type="entry name" value="ZN2_CY6_FUNGAL_2"/>
    <property type="match status" value="1"/>
</dbReference>
<evidence type="ECO:0000256" key="5">
    <source>
        <dbReference type="ARBA" id="ARBA00023125"/>
    </source>
</evidence>
<dbReference type="PROSITE" id="PS00463">
    <property type="entry name" value="ZN2_CY6_FUNGAL_1"/>
    <property type="match status" value="1"/>
</dbReference>
<dbReference type="InterPro" id="IPR001138">
    <property type="entry name" value="Zn2Cys6_DnaBD"/>
</dbReference>
<dbReference type="AlphaFoldDB" id="A0A0A2JEB6"/>
<dbReference type="GeneID" id="27674979"/>
<dbReference type="RefSeq" id="XP_016596304.1">
    <property type="nucleotide sequence ID" value="XM_016739560.1"/>
</dbReference>
<dbReference type="HOGENOM" id="CLU_006524_0_1_1"/>
<feature type="compositionally biased region" description="Basic and acidic residues" evidence="9">
    <location>
        <begin position="198"/>
        <end position="208"/>
    </location>
</feature>
<dbReference type="OrthoDB" id="8062037at2759"/>
<feature type="region of interest" description="Disordered" evidence="9">
    <location>
        <begin position="694"/>
        <end position="729"/>
    </location>
</feature>
<feature type="compositionally biased region" description="Basic and acidic residues" evidence="9">
    <location>
        <begin position="79"/>
        <end position="92"/>
    </location>
</feature>
<evidence type="ECO:0000259" key="10">
    <source>
        <dbReference type="PROSITE" id="PS50048"/>
    </source>
</evidence>
<evidence type="ECO:0000256" key="4">
    <source>
        <dbReference type="ARBA" id="ARBA00023015"/>
    </source>
</evidence>
<dbReference type="GO" id="GO:0005634">
    <property type="term" value="C:nucleus"/>
    <property type="evidence" value="ECO:0007669"/>
    <property type="project" value="UniProtKB-SubCell"/>
</dbReference>
<dbReference type="InterPro" id="IPR007219">
    <property type="entry name" value="XnlR_reg_dom"/>
</dbReference>
<gene>
    <name evidence="11" type="ORF">PEX2_022850</name>
</gene>
<dbReference type="SMART" id="SM00066">
    <property type="entry name" value="GAL4"/>
    <property type="match status" value="1"/>
</dbReference>
<accession>A0A0A2JEB6</accession>
<evidence type="ECO:0000256" key="9">
    <source>
        <dbReference type="SAM" id="MobiDB-lite"/>
    </source>
</evidence>
<feature type="compositionally biased region" description="Polar residues" evidence="9">
    <location>
        <begin position="771"/>
        <end position="810"/>
    </location>
</feature>
<comment type="subcellular location">
    <subcellularLocation>
        <location evidence="1">Nucleus</location>
    </subcellularLocation>
</comment>
<reference evidence="11 12" key="1">
    <citation type="journal article" date="2015" name="Mol. Plant Microbe Interact.">
        <title>Genome, transcriptome, and functional analyses of Penicillium expansum provide new insights into secondary metabolism and pathogenicity.</title>
        <authorList>
            <person name="Ballester A.R."/>
            <person name="Marcet-Houben M."/>
            <person name="Levin E."/>
            <person name="Sela N."/>
            <person name="Selma-Lazaro C."/>
            <person name="Carmona L."/>
            <person name="Wisniewski M."/>
            <person name="Droby S."/>
            <person name="Gonzalez-Candelas L."/>
            <person name="Gabaldon T."/>
        </authorList>
    </citation>
    <scope>NUCLEOTIDE SEQUENCE [LARGE SCALE GENOMIC DNA]</scope>
    <source>
        <strain evidence="11 12">MD-8</strain>
    </source>
</reference>
<keyword evidence="2" id="KW-0479">Metal-binding</keyword>
<dbReference type="GO" id="GO:0006351">
    <property type="term" value="P:DNA-templated transcription"/>
    <property type="evidence" value="ECO:0007669"/>
    <property type="project" value="InterPro"/>
</dbReference>
<dbReference type="STRING" id="27334.A0A0A2JEB6"/>
<dbReference type="PANTHER" id="PTHR31845">
    <property type="entry name" value="FINGER DOMAIN PROTEIN, PUTATIVE-RELATED"/>
    <property type="match status" value="1"/>
</dbReference>
<sequence length="896" mass="99141">MEIDPQLQHTRDGDPQRRFYMPTRPTMSTGPEYPEPPSHAPLNPYQSRDIHGDGHSHGVGHGETHPSFGMGPDANQSPEPHDATGDAKRSRACEPCRQLKVRCDPDPSHPEGSCKRCAKARRTCVVTAPTRKRQKKTDSRVAELERKIDALTATLQASNSTSALFSGGAGHQSSPPGQRDEQLAGRRWLGGESKIAGSKREHTGEVKDCSGGLLAPRYSRPGSPSAEQIPSHSSRHWRRPVGADSVPPPPPKPEAGNEFADMIDRGIIDYKTASSAFERYIHQMAPEMPFVVFPPGTTMGEVRRNKPYLFLSIIAAAVGVFNHDAQPILVNETYRLIAEQVVVKGQKSLELVQTIMICSIWYLPPDNFDEIKFYSMTHMAAVMAMELGLNRPISGSRRSFNMIRELIMKKPTGPAFDPDGPEARRTWVGCYYLPVQMSAALRRPHLVTWQPYMDECLEILETHPDALPSDRNLKWWAKLGSIMEDAGHRFCAEDPGSITTFADSKAWYNIKLFEDRLAQWREEVPRDLYLGPMVHTEHVLNLFVHEPAMSVDYNTGNNSPPQDDLHKSSITAVVDALTTAIRCIHESLDIICAIDVDRLICLPTTSLARTTYPVVSLIKIYSLFMSPDSRIGQILDVQSLKLDYYLDKVIAHYRAAAARDGGRGAAKFGNIMVLLRNWFIKKRDQGDHGRELKEVFSHDQNPSDRRQTRRSHDTPTATSSNPRTQIAPGMTPLHFLSEVAMGDPAHRANTPNSQRAIAGQSYSSNQSASSTVNPMATPSSSSFGPEAPQTSWSSGASYPTNLSSSDSNPLETRGYYQSYPSTGLTQSYPDLPSSAQTQGYPDMSTVAGMQLAPPMGMAPEVGMDPNFGDPWFKLGDMMDDGLITFPLSFDGNFGFF</sequence>
<dbReference type="GO" id="GO:0000981">
    <property type="term" value="F:DNA-binding transcription factor activity, RNA polymerase II-specific"/>
    <property type="evidence" value="ECO:0007669"/>
    <property type="project" value="InterPro"/>
</dbReference>
<evidence type="ECO:0000313" key="11">
    <source>
        <dbReference type="EMBL" id="KGO53757.1"/>
    </source>
</evidence>
<organism evidence="11 12">
    <name type="scientific">Penicillium expansum</name>
    <name type="common">Blue mold rot fungus</name>
    <dbReference type="NCBI Taxonomy" id="27334"/>
    <lineage>
        <taxon>Eukaryota</taxon>
        <taxon>Fungi</taxon>
        <taxon>Dikarya</taxon>
        <taxon>Ascomycota</taxon>
        <taxon>Pezizomycotina</taxon>
        <taxon>Eurotiomycetes</taxon>
        <taxon>Eurotiomycetidae</taxon>
        <taxon>Eurotiales</taxon>
        <taxon>Aspergillaceae</taxon>
        <taxon>Penicillium</taxon>
    </lineage>
</organism>
<dbReference type="PANTHER" id="PTHR31845:SF39">
    <property type="entry name" value="TRANSCRIPTION FACTOR PBCR-RELATED"/>
    <property type="match status" value="1"/>
</dbReference>
<dbReference type="CDD" id="cd00067">
    <property type="entry name" value="GAL4"/>
    <property type="match status" value="1"/>
</dbReference>
<dbReference type="VEuPathDB" id="FungiDB:PEXP_040970"/>
<evidence type="ECO:0000313" key="12">
    <source>
        <dbReference type="Proteomes" id="UP000030143"/>
    </source>
</evidence>
<comment type="caution">
    <text evidence="11">The sequence shown here is derived from an EMBL/GenBank/DDBJ whole genome shotgun (WGS) entry which is preliminary data.</text>
</comment>
<feature type="compositionally biased region" description="Polar residues" evidence="9">
    <location>
        <begin position="714"/>
        <end position="724"/>
    </location>
</feature>
<dbReference type="EMBL" id="JQFZ01000245">
    <property type="protein sequence ID" value="KGO53757.1"/>
    <property type="molecule type" value="Genomic_DNA"/>
</dbReference>
<feature type="compositionally biased region" description="Low complexity" evidence="9">
    <location>
        <begin position="761"/>
        <end position="770"/>
    </location>
</feature>
<dbReference type="Pfam" id="PF00172">
    <property type="entry name" value="Zn_clus"/>
    <property type="match status" value="1"/>
</dbReference>
<dbReference type="InterPro" id="IPR051089">
    <property type="entry name" value="prtT"/>
</dbReference>
<keyword evidence="12" id="KW-1185">Reference proteome</keyword>
<dbReference type="PhylomeDB" id="A0A0A2JEB6"/>
<evidence type="ECO:0000256" key="8">
    <source>
        <dbReference type="SAM" id="Coils"/>
    </source>
</evidence>
<feature type="coiled-coil region" evidence="8">
    <location>
        <begin position="134"/>
        <end position="161"/>
    </location>
</feature>
<evidence type="ECO:0000256" key="3">
    <source>
        <dbReference type="ARBA" id="ARBA00022833"/>
    </source>
</evidence>
<dbReference type="SUPFAM" id="SSF57701">
    <property type="entry name" value="Zn2/Cys6 DNA-binding domain"/>
    <property type="match status" value="1"/>
</dbReference>
<evidence type="ECO:0000256" key="6">
    <source>
        <dbReference type="ARBA" id="ARBA00023163"/>
    </source>
</evidence>
<dbReference type="Proteomes" id="UP000030143">
    <property type="component" value="Unassembled WGS sequence"/>
</dbReference>
<keyword evidence="4" id="KW-0805">Transcription regulation</keyword>
<evidence type="ECO:0000256" key="1">
    <source>
        <dbReference type="ARBA" id="ARBA00004123"/>
    </source>
</evidence>
<dbReference type="GO" id="GO:0000976">
    <property type="term" value="F:transcription cis-regulatory region binding"/>
    <property type="evidence" value="ECO:0007669"/>
    <property type="project" value="TreeGrafter"/>
</dbReference>
<dbReference type="GO" id="GO:0001216">
    <property type="term" value="F:DNA-binding transcription activator activity"/>
    <property type="evidence" value="ECO:0007669"/>
    <property type="project" value="UniProtKB-ARBA"/>
</dbReference>
<feature type="domain" description="Zn(2)-C6 fungal-type" evidence="10">
    <location>
        <begin position="92"/>
        <end position="126"/>
    </location>
</feature>
<dbReference type="Pfam" id="PF04082">
    <property type="entry name" value="Fungal_trans"/>
    <property type="match status" value="1"/>
</dbReference>
<keyword evidence="5" id="KW-0238">DNA-binding</keyword>
<proteinExistence type="predicted"/>
<dbReference type="CDD" id="cd12148">
    <property type="entry name" value="fungal_TF_MHR"/>
    <property type="match status" value="1"/>
</dbReference>
<protein>
    <recommendedName>
        <fullName evidence="10">Zn(2)-C6 fungal-type domain-containing protein</fullName>
    </recommendedName>
</protein>
<keyword evidence="8" id="KW-0175">Coiled coil</keyword>
<keyword evidence="7" id="KW-0539">Nucleus</keyword>
<evidence type="ECO:0000256" key="2">
    <source>
        <dbReference type="ARBA" id="ARBA00022723"/>
    </source>
</evidence>
<feature type="compositionally biased region" description="Basic and acidic residues" evidence="9">
    <location>
        <begin position="694"/>
        <end position="713"/>
    </location>
</feature>
<feature type="compositionally biased region" description="Basic and acidic residues" evidence="9">
    <location>
        <begin position="48"/>
        <end position="64"/>
    </location>
</feature>
<name>A0A0A2JEB6_PENEN</name>
<dbReference type="Gene3D" id="4.10.240.10">
    <property type="entry name" value="Zn(2)-C6 fungal-type DNA-binding domain"/>
    <property type="match status" value="1"/>
</dbReference>
<dbReference type="FunFam" id="4.10.240.10:FF:000003">
    <property type="entry name" value="C6 transcription factor (Leu3)"/>
    <property type="match status" value="1"/>
</dbReference>
<feature type="region of interest" description="Disordered" evidence="9">
    <location>
        <begin position="1"/>
        <end position="92"/>
    </location>
</feature>
<dbReference type="InterPro" id="IPR036864">
    <property type="entry name" value="Zn2-C6_fun-type_DNA-bd_sf"/>
</dbReference>
<feature type="region of interest" description="Disordered" evidence="9">
    <location>
        <begin position="756"/>
        <end position="822"/>
    </location>
</feature>
<keyword evidence="6" id="KW-0804">Transcription</keyword>
<evidence type="ECO:0000256" key="7">
    <source>
        <dbReference type="ARBA" id="ARBA00023242"/>
    </source>
</evidence>
<dbReference type="GO" id="GO:0008270">
    <property type="term" value="F:zinc ion binding"/>
    <property type="evidence" value="ECO:0007669"/>
    <property type="project" value="InterPro"/>
</dbReference>